<dbReference type="InterPro" id="IPR013114">
    <property type="entry name" value="FabA_FabZ"/>
</dbReference>
<comment type="subcellular location">
    <subcellularLocation>
        <location evidence="1">Cytoplasm</location>
    </subcellularLocation>
</comment>
<name>A0A382KCE2_9ZZZZ</name>
<evidence type="ECO:0000256" key="6">
    <source>
        <dbReference type="ARBA" id="ARBA00023098"/>
    </source>
</evidence>
<dbReference type="EMBL" id="UINC01079740">
    <property type="protein sequence ID" value="SVC22038.1"/>
    <property type="molecule type" value="Genomic_DNA"/>
</dbReference>
<evidence type="ECO:0000256" key="2">
    <source>
        <dbReference type="ARBA" id="ARBA00013167"/>
    </source>
</evidence>
<evidence type="ECO:0000256" key="7">
    <source>
        <dbReference type="ARBA" id="ARBA00023239"/>
    </source>
</evidence>
<dbReference type="NCBIfam" id="NF000582">
    <property type="entry name" value="PRK00006.1"/>
    <property type="match status" value="1"/>
</dbReference>
<sequence length="136" mass="15356">SHRYPFLLLDRVVEYEANERIVCIKNVTINEQIFNGHFPANPVFPGVLIVEALAQASGVLALRSRNRSLNDGYVYYLAGTDKTKFKRSVVPGDQLRLEVEIINLRQHWMKASGKAYVGDDLVCSTLMTCAEQLVKE</sequence>
<dbReference type="InterPro" id="IPR029069">
    <property type="entry name" value="HotDog_dom_sf"/>
</dbReference>
<comment type="function">
    <text evidence="8">Involved in unsaturated fatty acids biosynthesis. Catalyzes the dehydration of short chain beta-hydroxyacyl-ACPs and long chain saturated and unsaturated beta-hydroxyacyl-ACPs.</text>
</comment>
<dbReference type="SUPFAM" id="SSF54637">
    <property type="entry name" value="Thioesterase/thiol ester dehydrase-isomerase"/>
    <property type="match status" value="1"/>
</dbReference>
<keyword evidence="7" id="KW-0456">Lyase</keyword>
<dbReference type="FunFam" id="3.10.129.10:FF:000001">
    <property type="entry name" value="3-hydroxyacyl-[acyl-carrier-protein] dehydratase FabZ"/>
    <property type="match status" value="1"/>
</dbReference>
<evidence type="ECO:0000313" key="9">
    <source>
        <dbReference type="EMBL" id="SVC22038.1"/>
    </source>
</evidence>
<keyword evidence="3" id="KW-0963">Cytoplasm</keyword>
<dbReference type="PANTHER" id="PTHR30272:SF1">
    <property type="entry name" value="3-HYDROXYACYL-[ACYL-CARRIER-PROTEIN] DEHYDRATASE"/>
    <property type="match status" value="1"/>
</dbReference>
<dbReference type="GO" id="GO:0005737">
    <property type="term" value="C:cytoplasm"/>
    <property type="evidence" value="ECO:0007669"/>
    <property type="project" value="UniProtKB-SubCell"/>
</dbReference>
<organism evidence="9">
    <name type="scientific">marine metagenome</name>
    <dbReference type="NCBI Taxonomy" id="408172"/>
    <lineage>
        <taxon>unclassified sequences</taxon>
        <taxon>metagenomes</taxon>
        <taxon>ecological metagenomes</taxon>
    </lineage>
</organism>
<keyword evidence="5" id="KW-0441">Lipid A biosynthesis</keyword>
<evidence type="ECO:0000256" key="1">
    <source>
        <dbReference type="ARBA" id="ARBA00004496"/>
    </source>
</evidence>
<evidence type="ECO:0000256" key="5">
    <source>
        <dbReference type="ARBA" id="ARBA00022556"/>
    </source>
</evidence>
<protein>
    <recommendedName>
        <fullName evidence="2">3-hydroxyacyl-[acyl-carrier-protein] dehydratase</fullName>
        <ecNumber evidence="2">4.2.1.59</ecNumber>
    </recommendedName>
</protein>
<dbReference type="EC" id="4.2.1.59" evidence="2"/>
<dbReference type="NCBIfam" id="TIGR01750">
    <property type="entry name" value="fabZ"/>
    <property type="match status" value="1"/>
</dbReference>
<dbReference type="GO" id="GO:0016020">
    <property type="term" value="C:membrane"/>
    <property type="evidence" value="ECO:0007669"/>
    <property type="project" value="GOC"/>
</dbReference>
<accession>A0A382KCE2</accession>
<evidence type="ECO:0000256" key="4">
    <source>
        <dbReference type="ARBA" id="ARBA00022516"/>
    </source>
</evidence>
<evidence type="ECO:0000256" key="3">
    <source>
        <dbReference type="ARBA" id="ARBA00022490"/>
    </source>
</evidence>
<dbReference type="CDD" id="cd01288">
    <property type="entry name" value="FabZ"/>
    <property type="match status" value="1"/>
</dbReference>
<dbReference type="Gene3D" id="3.10.129.10">
    <property type="entry name" value="Hotdog Thioesterase"/>
    <property type="match status" value="1"/>
</dbReference>
<reference evidence="9" key="1">
    <citation type="submission" date="2018-05" db="EMBL/GenBank/DDBJ databases">
        <authorList>
            <person name="Lanie J.A."/>
            <person name="Ng W.-L."/>
            <person name="Kazmierczak K.M."/>
            <person name="Andrzejewski T.M."/>
            <person name="Davidsen T.M."/>
            <person name="Wayne K.J."/>
            <person name="Tettelin H."/>
            <person name="Glass J.I."/>
            <person name="Rusch D."/>
            <person name="Podicherti R."/>
            <person name="Tsui H.-C.T."/>
            <person name="Winkler M.E."/>
        </authorList>
    </citation>
    <scope>NUCLEOTIDE SEQUENCE</scope>
</reference>
<keyword evidence="4" id="KW-0444">Lipid biosynthesis</keyword>
<dbReference type="Pfam" id="PF07977">
    <property type="entry name" value="FabA"/>
    <property type="match status" value="1"/>
</dbReference>
<dbReference type="AlphaFoldDB" id="A0A382KCE2"/>
<feature type="non-terminal residue" evidence="9">
    <location>
        <position position="1"/>
    </location>
</feature>
<dbReference type="PANTHER" id="PTHR30272">
    <property type="entry name" value="3-HYDROXYACYL-[ACYL-CARRIER-PROTEIN] DEHYDRATASE"/>
    <property type="match status" value="1"/>
</dbReference>
<keyword evidence="6" id="KW-0443">Lipid metabolism</keyword>
<proteinExistence type="predicted"/>
<dbReference type="GO" id="GO:0019171">
    <property type="term" value="F:(3R)-hydroxyacyl-[acyl-carrier-protein] dehydratase activity"/>
    <property type="evidence" value="ECO:0007669"/>
    <property type="project" value="UniProtKB-EC"/>
</dbReference>
<dbReference type="GO" id="GO:0006633">
    <property type="term" value="P:fatty acid biosynthetic process"/>
    <property type="evidence" value="ECO:0007669"/>
    <property type="project" value="InterPro"/>
</dbReference>
<gene>
    <name evidence="9" type="ORF">METZ01_LOCUS274892</name>
</gene>
<dbReference type="InterPro" id="IPR010084">
    <property type="entry name" value="FabZ"/>
</dbReference>
<evidence type="ECO:0000256" key="8">
    <source>
        <dbReference type="ARBA" id="ARBA00025049"/>
    </source>
</evidence>
<dbReference type="GO" id="GO:0009245">
    <property type="term" value="P:lipid A biosynthetic process"/>
    <property type="evidence" value="ECO:0007669"/>
    <property type="project" value="UniProtKB-KW"/>
</dbReference>